<sequence>MGGAPPEPFQRSPRLSLTGLQNPEAMKKLLPIAAACTLAFAAHAQTGFGKLDSTPPAGMTVDQIIQKMGNRESEFAAARLQYTFRQDVKFNTISDDTNRPDGEYHQVTDITFDKEGRRQEHVVFAPANTIERVIMTENDFKDIEKRLPFILTAPELPDYDFHYAGRQKIDEIDTYAFDVAPKKFEKGKRYFQGRVWVDQQDDEIVMVNGLNVPQDTRPGHADLSPPFTTYYEQIDGKYWFPTYTRAEGTLHFPPQNGAMAEDITVRSIVKYTDYKQFHTNVRILYNGEDITNQKDDSATPPPPKNPKDPK</sequence>
<evidence type="ECO:0008006" key="4">
    <source>
        <dbReference type="Google" id="ProtNLM"/>
    </source>
</evidence>
<name>A0A1H5SU95_9BACT</name>
<gene>
    <name evidence="2" type="ORF">SAMN05421819_0357</name>
</gene>
<evidence type="ECO:0000256" key="1">
    <source>
        <dbReference type="SAM" id="MobiDB-lite"/>
    </source>
</evidence>
<dbReference type="AlphaFoldDB" id="A0A1H5SU95"/>
<proteinExistence type="predicted"/>
<organism evidence="2 3">
    <name type="scientific">Bryocella elongata</name>
    <dbReference type="NCBI Taxonomy" id="863522"/>
    <lineage>
        <taxon>Bacteria</taxon>
        <taxon>Pseudomonadati</taxon>
        <taxon>Acidobacteriota</taxon>
        <taxon>Terriglobia</taxon>
        <taxon>Terriglobales</taxon>
        <taxon>Acidobacteriaceae</taxon>
        <taxon>Bryocella</taxon>
    </lineage>
</organism>
<dbReference type="EMBL" id="FNVA01000001">
    <property type="protein sequence ID" value="SEF54089.1"/>
    <property type="molecule type" value="Genomic_DNA"/>
</dbReference>
<accession>A0A1H5SU95</accession>
<evidence type="ECO:0000313" key="2">
    <source>
        <dbReference type="EMBL" id="SEF54089.1"/>
    </source>
</evidence>
<dbReference type="Proteomes" id="UP000236728">
    <property type="component" value="Unassembled WGS sequence"/>
</dbReference>
<keyword evidence="3" id="KW-1185">Reference proteome</keyword>
<feature type="region of interest" description="Disordered" evidence="1">
    <location>
        <begin position="288"/>
        <end position="310"/>
    </location>
</feature>
<evidence type="ECO:0000313" key="3">
    <source>
        <dbReference type="Proteomes" id="UP000236728"/>
    </source>
</evidence>
<protein>
    <recommendedName>
        <fullName evidence="4">Outer membrane lipoprotein-sorting protein</fullName>
    </recommendedName>
</protein>
<reference evidence="2 3" key="1">
    <citation type="submission" date="2016-10" db="EMBL/GenBank/DDBJ databases">
        <authorList>
            <person name="de Groot N.N."/>
        </authorList>
    </citation>
    <scope>NUCLEOTIDE SEQUENCE [LARGE SCALE GENOMIC DNA]</scope>
    <source>
        <strain evidence="2 3">DSM 22489</strain>
    </source>
</reference>